<dbReference type="EMBL" id="BMQC01000002">
    <property type="protein sequence ID" value="GGK16227.1"/>
    <property type="molecule type" value="Genomic_DNA"/>
</dbReference>
<proteinExistence type="predicted"/>
<evidence type="ECO:0000313" key="3">
    <source>
        <dbReference type="Proteomes" id="UP000662200"/>
    </source>
</evidence>
<organism evidence="2 3">
    <name type="scientific">Pilimelia terevasa</name>
    <dbReference type="NCBI Taxonomy" id="53372"/>
    <lineage>
        <taxon>Bacteria</taxon>
        <taxon>Bacillati</taxon>
        <taxon>Actinomycetota</taxon>
        <taxon>Actinomycetes</taxon>
        <taxon>Micromonosporales</taxon>
        <taxon>Micromonosporaceae</taxon>
        <taxon>Pilimelia</taxon>
    </lineage>
</organism>
<dbReference type="RefSeq" id="WP_229789307.1">
    <property type="nucleotide sequence ID" value="NZ_BMQC01000002.1"/>
</dbReference>
<sequence>MAWLRDTDDAYWAEAPEEEEAAVLARTLRLSLAGDASILLLDPDDVGSDGEWAAYSLSSWSGMGPERFDSFEALMRDLYAGFHALRQPVGETRDAWDAEVERARVLALDGEFDEAETVLAAAQEFGRDRARLLRFQLWIMQANWYKLPLSHLMPVDPALFDDPVFAEIVPLVYADPGYAHHGDDYVAGHLRGHPRTRDLIYALDRQGAAGAVTLRFGVPEFDQAVKDIIAGLAADVAEQAAIRSDPSPAPTATNAKLIMTVMSWPAPRDHPPTSAPATAAGSEPAPAPAPERAPMRGPAPSTKACDVAWRAVMDAMRLWRPVSDNHIAPVVLLAEPLLQAVITQGRGRELLSVPRRR</sequence>
<feature type="region of interest" description="Disordered" evidence="1">
    <location>
        <begin position="264"/>
        <end position="301"/>
    </location>
</feature>
<dbReference type="Proteomes" id="UP000662200">
    <property type="component" value="Unassembled WGS sequence"/>
</dbReference>
<reference evidence="2" key="2">
    <citation type="submission" date="2020-09" db="EMBL/GenBank/DDBJ databases">
        <authorList>
            <person name="Sun Q."/>
            <person name="Ohkuma M."/>
        </authorList>
    </citation>
    <scope>NUCLEOTIDE SEQUENCE</scope>
    <source>
        <strain evidence="2">JCM 3091</strain>
    </source>
</reference>
<keyword evidence="3" id="KW-1185">Reference proteome</keyword>
<comment type="caution">
    <text evidence="2">The sequence shown here is derived from an EMBL/GenBank/DDBJ whole genome shotgun (WGS) entry which is preliminary data.</text>
</comment>
<evidence type="ECO:0000313" key="2">
    <source>
        <dbReference type="EMBL" id="GGK16227.1"/>
    </source>
</evidence>
<evidence type="ECO:0000256" key="1">
    <source>
        <dbReference type="SAM" id="MobiDB-lite"/>
    </source>
</evidence>
<protein>
    <submittedName>
        <fullName evidence="2">Uncharacterized protein</fullName>
    </submittedName>
</protein>
<dbReference type="AlphaFoldDB" id="A0A8J3FF23"/>
<reference evidence="2" key="1">
    <citation type="journal article" date="2014" name="Int. J. Syst. Evol. Microbiol.">
        <title>Complete genome sequence of Corynebacterium casei LMG S-19264T (=DSM 44701T), isolated from a smear-ripened cheese.</title>
        <authorList>
            <consortium name="US DOE Joint Genome Institute (JGI-PGF)"/>
            <person name="Walter F."/>
            <person name="Albersmeier A."/>
            <person name="Kalinowski J."/>
            <person name="Ruckert C."/>
        </authorList>
    </citation>
    <scope>NUCLEOTIDE SEQUENCE</scope>
    <source>
        <strain evidence="2">JCM 3091</strain>
    </source>
</reference>
<name>A0A8J3FF23_9ACTN</name>
<feature type="compositionally biased region" description="Low complexity" evidence="1">
    <location>
        <begin position="275"/>
        <end position="284"/>
    </location>
</feature>
<accession>A0A8J3FF23</accession>
<gene>
    <name evidence="2" type="ORF">GCM10010124_06030</name>
</gene>